<feature type="transmembrane region" description="Helical" evidence="7">
    <location>
        <begin position="356"/>
        <end position="374"/>
    </location>
</feature>
<evidence type="ECO:0008006" key="10">
    <source>
        <dbReference type="Google" id="ProtNLM"/>
    </source>
</evidence>
<dbReference type="Pfam" id="PF07690">
    <property type="entry name" value="MFS_1"/>
    <property type="match status" value="1"/>
</dbReference>
<dbReference type="PANTHER" id="PTHR23513:SF6">
    <property type="entry name" value="MAJOR FACILITATOR SUPERFAMILY ASSOCIATED DOMAIN-CONTAINING PROTEIN"/>
    <property type="match status" value="1"/>
</dbReference>
<dbReference type="PANTHER" id="PTHR23513">
    <property type="entry name" value="INTEGRAL MEMBRANE EFFLUX PROTEIN-RELATED"/>
    <property type="match status" value="1"/>
</dbReference>
<dbReference type="InterPro" id="IPR011701">
    <property type="entry name" value="MFS"/>
</dbReference>
<evidence type="ECO:0000256" key="7">
    <source>
        <dbReference type="SAM" id="Phobius"/>
    </source>
</evidence>
<keyword evidence="5 7" id="KW-0472">Membrane</keyword>
<feature type="region of interest" description="Disordered" evidence="6">
    <location>
        <begin position="211"/>
        <end position="230"/>
    </location>
</feature>
<dbReference type="SUPFAM" id="SSF103473">
    <property type="entry name" value="MFS general substrate transporter"/>
    <property type="match status" value="1"/>
</dbReference>
<feature type="transmembrane region" description="Helical" evidence="7">
    <location>
        <begin position="27"/>
        <end position="51"/>
    </location>
</feature>
<keyword evidence="2" id="KW-1003">Cell membrane</keyword>
<sequence length="425" mass="44771">MTTHATLDPATASDPGAERRSRRAERLLIPAGFLTTAGNAFQITAAAILVFRAENTTLSVGWLFIAVSIPQVALAFLFGKLVDRVDRRRLSVVADLVSAVTAFALPLWLWFGGPTSLGSYLANLLLAVSAALFMPASNAFVKERVLDARLGRFNSHFEVATNTGMLLASSTAGFLVVWFGPTPLFVFNSATFIASGLLTWLCGPKPAAVPNPEPETAAESAAPARRESGERPPIKRLALLFTSGNANLMVSNTILTALILETFHQGAWMIGVVDALAGAGFIAGAACYGWISQHISGLRLAVLGTVGCMTMVAFEPTHYAVLMAVIPVAAFCFANGRIAARTLLMRASPEDRVGRVFGGAQAFGLALGIAATVGLSSVADRYGVPWAFWGLVVLVVGIAVGTYLSLARPLARLQRAPEVLEATAA</sequence>
<dbReference type="Gene3D" id="1.20.1250.20">
    <property type="entry name" value="MFS general substrate transporter like domains"/>
    <property type="match status" value="1"/>
</dbReference>
<evidence type="ECO:0000256" key="4">
    <source>
        <dbReference type="ARBA" id="ARBA00022989"/>
    </source>
</evidence>
<dbReference type="RefSeq" id="WP_345129877.1">
    <property type="nucleotide sequence ID" value="NZ_BAABAT010000014.1"/>
</dbReference>
<feature type="compositionally biased region" description="Low complexity" evidence="6">
    <location>
        <begin position="214"/>
        <end position="223"/>
    </location>
</feature>
<keyword evidence="9" id="KW-1185">Reference proteome</keyword>
<evidence type="ECO:0000256" key="2">
    <source>
        <dbReference type="ARBA" id="ARBA00022475"/>
    </source>
</evidence>
<feature type="transmembrane region" description="Helical" evidence="7">
    <location>
        <begin position="298"/>
        <end position="314"/>
    </location>
</feature>
<feature type="transmembrane region" description="Helical" evidence="7">
    <location>
        <begin position="90"/>
        <end position="111"/>
    </location>
</feature>
<feature type="transmembrane region" description="Helical" evidence="7">
    <location>
        <begin position="117"/>
        <end position="136"/>
    </location>
</feature>
<feature type="transmembrane region" description="Helical" evidence="7">
    <location>
        <begin position="386"/>
        <end position="406"/>
    </location>
</feature>
<gene>
    <name evidence="8" type="ORF">GCM10022255_051300</name>
</gene>
<evidence type="ECO:0000313" key="8">
    <source>
        <dbReference type="EMBL" id="GAA4252849.1"/>
    </source>
</evidence>
<keyword evidence="4 7" id="KW-1133">Transmembrane helix</keyword>
<reference evidence="9" key="1">
    <citation type="journal article" date="2019" name="Int. J. Syst. Evol. Microbiol.">
        <title>The Global Catalogue of Microorganisms (GCM) 10K type strain sequencing project: providing services to taxonomists for standard genome sequencing and annotation.</title>
        <authorList>
            <consortium name="The Broad Institute Genomics Platform"/>
            <consortium name="The Broad Institute Genome Sequencing Center for Infectious Disease"/>
            <person name="Wu L."/>
            <person name="Ma J."/>
        </authorList>
    </citation>
    <scope>NUCLEOTIDE SEQUENCE [LARGE SCALE GENOMIC DNA]</scope>
    <source>
        <strain evidence="9">JCM 17441</strain>
    </source>
</reference>
<evidence type="ECO:0000256" key="6">
    <source>
        <dbReference type="SAM" id="MobiDB-lite"/>
    </source>
</evidence>
<name>A0ABP8DCU4_9ACTN</name>
<proteinExistence type="predicted"/>
<feature type="transmembrane region" description="Helical" evidence="7">
    <location>
        <begin position="157"/>
        <end position="179"/>
    </location>
</feature>
<protein>
    <recommendedName>
        <fullName evidence="10">MFS transporter</fullName>
    </recommendedName>
</protein>
<dbReference type="EMBL" id="BAABAT010000014">
    <property type="protein sequence ID" value="GAA4252849.1"/>
    <property type="molecule type" value="Genomic_DNA"/>
</dbReference>
<feature type="transmembrane region" description="Helical" evidence="7">
    <location>
        <begin position="320"/>
        <end position="344"/>
    </location>
</feature>
<dbReference type="Proteomes" id="UP001500620">
    <property type="component" value="Unassembled WGS sequence"/>
</dbReference>
<dbReference type="InterPro" id="IPR036259">
    <property type="entry name" value="MFS_trans_sf"/>
</dbReference>
<evidence type="ECO:0000256" key="3">
    <source>
        <dbReference type="ARBA" id="ARBA00022692"/>
    </source>
</evidence>
<organism evidence="8 9">
    <name type="scientific">Dactylosporangium darangshiense</name>
    <dbReference type="NCBI Taxonomy" id="579108"/>
    <lineage>
        <taxon>Bacteria</taxon>
        <taxon>Bacillati</taxon>
        <taxon>Actinomycetota</taxon>
        <taxon>Actinomycetes</taxon>
        <taxon>Micromonosporales</taxon>
        <taxon>Micromonosporaceae</taxon>
        <taxon>Dactylosporangium</taxon>
    </lineage>
</organism>
<keyword evidence="3 7" id="KW-0812">Transmembrane</keyword>
<feature type="transmembrane region" description="Helical" evidence="7">
    <location>
        <begin position="266"/>
        <end position="291"/>
    </location>
</feature>
<comment type="caution">
    <text evidence="8">The sequence shown here is derived from an EMBL/GenBank/DDBJ whole genome shotgun (WGS) entry which is preliminary data.</text>
</comment>
<comment type="subcellular location">
    <subcellularLocation>
        <location evidence="1">Cell membrane</location>
        <topology evidence="1">Multi-pass membrane protein</topology>
    </subcellularLocation>
</comment>
<feature type="transmembrane region" description="Helical" evidence="7">
    <location>
        <begin position="57"/>
        <end position="78"/>
    </location>
</feature>
<dbReference type="CDD" id="cd06173">
    <property type="entry name" value="MFS_MefA_like"/>
    <property type="match status" value="1"/>
</dbReference>
<evidence type="ECO:0000313" key="9">
    <source>
        <dbReference type="Proteomes" id="UP001500620"/>
    </source>
</evidence>
<evidence type="ECO:0000256" key="5">
    <source>
        <dbReference type="ARBA" id="ARBA00023136"/>
    </source>
</evidence>
<evidence type="ECO:0000256" key="1">
    <source>
        <dbReference type="ARBA" id="ARBA00004651"/>
    </source>
</evidence>
<accession>A0ABP8DCU4</accession>